<protein>
    <submittedName>
        <fullName evidence="2">Uncharacterized protein</fullName>
    </submittedName>
</protein>
<dbReference type="EMBL" id="JBANRG010000009">
    <property type="protein sequence ID" value="KAK7463632.1"/>
    <property type="molecule type" value="Genomic_DNA"/>
</dbReference>
<accession>A0ABR1JQQ5</accession>
<gene>
    <name evidence="3" type="ORF">VKT23_005571</name>
    <name evidence="2" type="ORF">VKT23_006974</name>
</gene>
<feature type="compositionally biased region" description="Polar residues" evidence="1">
    <location>
        <begin position="10"/>
        <end position="30"/>
    </location>
</feature>
<name>A0ABR1JQQ5_9AGAR</name>
<reference evidence="2 4" key="1">
    <citation type="submission" date="2024-01" db="EMBL/GenBank/DDBJ databases">
        <title>A draft genome for the cacao thread blight pathogen Marasmiellus scandens.</title>
        <authorList>
            <person name="Baruah I.K."/>
            <person name="Leung J."/>
            <person name="Bukari Y."/>
            <person name="Amoako-Attah I."/>
            <person name="Meinhardt L.W."/>
            <person name="Bailey B.A."/>
            <person name="Cohen S.P."/>
        </authorList>
    </citation>
    <scope>NUCLEOTIDE SEQUENCE [LARGE SCALE GENOMIC DNA]</scope>
    <source>
        <strain evidence="2 4">GH-19</strain>
    </source>
</reference>
<feature type="compositionally biased region" description="Polar residues" evidence="1">
    <location>
        <begin position="472"/>
        <end position="494"/>
    </location>
</feature>
<feature type="region of interest" description="Disordered" evidence="1">
    <location>
        <begin position="390"/>
        <end position="502"/>
    </location>
</feature>
<feature type="compositionally biased region" description="Polar residues" evidence="1">
    <location>
        <begin position="439"/>
        <end position="450"/>
    </location>
</feature>
<feature type="compositionally biased region" description="Basic and acidic residues" evidence="1">
    <location>
        <begin position="423"/>
        <end position="437"/>
    </location>
</feature>
<dbReference type="EMBL" id="JBANRG010000006">
    <property type="protein sequence ID" value="KAK7465600.1"/>
    <property type="molecule type" value="Genomic_DNA"/>
</dbReference>
<feature type="compositionally biased region" description="Polar residues" evidence="1">
    <location>
        <begin position="329"/>
        <end position="353"/>
    </location>
</feature>
<feature type="compositionally biased region" description="Basic and acidic residues" evidence="1">
    <location>
        <begin position="50"/>
        <end position="59"/>
    </location>
</feature>
<evidence type="ECO:0000313" key="2">
    <source>
        <dbReference type="EMBL" id="KAK7463632.1"/>
    </source>
</evidence>
<evidence type="ECO:0000256" key="1">
    <source>
        <dbReference type="SAM" id="MobiDB-lite"/>
    </source>
</evidence>
<evidence type="ECO:0000313" key="3">
    <source>
        <dbReference type="EMBL" id="KAK7465600.1"/>
    </source>
</evidence>
<sequence>MSIPGAWPASRSQTPDIVQTPQSSAPSTPLSDLVFASSPTSSNLSARHPRVADISHEYSRSSADTELDESRLLPIGTPSPTPSPSPSPMSRKGCYIPRRQAASGQSSRPRVASLPLPRSTTRLLDTDDAYTMTTDASWTLSSTSSIRHSFPAVPYETPAESTSATYLLHLELPKNPHADSAPSNDEAPSTENLRTNALQFATDMMSTWNSEHSGSRFMPRIPTEAFVDDPSYYEDLHIPKPSSPTSPRSKRVLVKIRRFSSKMKNVFTSQKSPEIGCPVVPPDGDCTAAVTHIVDRRVSDQAPVVYSRSCSRRRPSLTPETYTPVLDTSGPTSPVFSDAMSTPLLTNSPSRSQETIERQIQAYLKPKTLAEIKNDKRRFSFNALSNITNRVFSGPSSSANTAAQSKRPRSSSALLLPPVQVKHRQDHENTRGRRDTRAIPSQTLHSSSIIQKRHSQQHERYRQIDSIPSPLERNNQRSSLPPLSQFASGLTQRGSWADYRND</sequence>
<feature type="region of interest" description="Disordered" evidence="1">
    <location>
        <begin position="1"/>
        <end position="114"/>
    </location>
</feature>
<feature type="region of interest" description="Disordered" evidence="1">
    <location>
        <begin position="318"/>
        <end position="353"/>
    </location>
</feature>
<feature type="compositionally biased region" description="Pro residues" evidence="1">
    <location>
        <begin position="77"/>
        <end position="87"/>
    </location>
</feature>
<organism evidence="2 4">
    <name type="scientific">Marasmiellus scandens</name>
    <dbReference type="NCBI Taxonomy" id="2682957"/>
    <lineage>
        <taxon>Eukaryota</taxon>
        <taxon>Fungi</taxon>
        <taxon>Dikarya</taxon>
        <taxon>Basidiomycota</taxon>
        <taxon>Agaricomycotina</taxon>
        <taxon>Agaricomycetes</taxon>
        <taxon>Agaricomycetidae</taxon>
        <taxon>Agaricales</taxon>
        <taxon>Marasmiineae</taxon>
        <taxon>Omphalotaceae</taxon>
        <taxon>Marasmiellus</taxon>
    </lineage>
</organism>
<evidence type="ECO:0000313" key="4">
    <source>
        <dbReference type="Proteomes" id="UP001498398"/>
    </source>
</evidence>
<feature type="compositionally biased region" description="Polar residues" evidence="1">
    <location>
        <begin position="390"/>
        <end position="404"/>
    </location>
</feature>
<comment type="caution">
    <text evidence="2">The sequence shown here is derived from an EMBL/GenBank/DDBJ whole genome shotgun (WGS) entry which is preliminary data.</text>
</comment>
<dbReference type="Proteomes" id="UP001498398">
    <property type="component" value="Unassembled WGS sequence"/>
</dbReference>
<keyword evidence="4" id="KW-1185">Reference proteome</keyword>
<proteinExistence type="predicted"/>